<dbReference type="GO" id="GO:0006633">
    <property type="term" value="P:fatty acid biosynthetic process"/>
    <property type="evidence" value="ECO:0007669"/>
    <property type="project" value="TreeGrafter"/>
</dbReference>
<dbReference type="PIRSF" id="PIRSF000446">
    <property type="entry name" value="Mct"/>
    <property type="match status" value="1"/>
</dbReference>
<dbReference type="InterPro" id="IPR024925">
    <property type="entry name" value="Malonyl_CoA-ACP_transAc"/>
</dbReference>
<dbReference type="InterPro" id="IPR004410">
    <property type="entry name" value="Malonyl_CoA-ACP_transAc_FabD"/>
</dbReference>
<evidence type="ECO:0000259" key="6">
    <source>
        <dbReference type="SMART" id="SM00827"/>
    </source>
</evidence>
<protein>
    <recommendedName>
        <fullName evidence="4">Malonyl CoA-acyl carrier protein transacylase</fullName>
        <ecNumber evidence="4">2.3.1.39</ecNumber>
    </recommendedName>
</protein>
<dbReference type="SMART" id="SM00827">
    <property type="entry name" value="PKS_AT"/>
    <property type="match status" value="1"/>
</dbReference>
<evidence type="ECO:0000256" key="1">
    <source>
        <dbReference type="ARBA" id="ARBA00022679"/>
    </source>
</evidence>
<comment type="similarity">
    <text evidence="4">Belongs to the fabD family.</text>
</comment>
<dbReference type="RefSeq" id="WP_020814990.1">
    <property type="nucleotide sequence ID" value="NZ_ATAY01000023.1"/>
</dbReference>
<dbReference type="OrthoDB" id="9805460at2"/>
<keyword evidence="2 4" id="KW-0012">Acyltransferase</keyword>
<dbReference type="Gene3D" id="3.40.366.10">
    <property type="entry name" value="Malonyl-Coenzyme A Acyl Carrier Protein, domain 2"/>
    <property type="match status" value="1"/>
</dbReference>
<dbReference type="GO" id="GO:0004314">
    <property type="term" value="F:[acyl-carrier-protein] S-malonyltransferase activity"/>
    <property type="evidence" value="ECO:0007669"/>
    <property type="project" value="UniProtKB-EC"/>
</dbReference>
<dbReference type="InterPro" id="IPR016035">
    <property type="entry name" value="Acyl_Trfase/lysoPLipase"/>
</dbReference>
<dbReference type="PATRIC" id="fig|1330534.3.peg.1427"/>
<dbReference type="GO" id="GO:0005829">
    <property type="term" value="C:cytosol"/>
    <property type="evidence" value="ECO:0007669"/>
    <property type="project" value="TreeGrafter"/>
</dbReference>
<dbReference type="Proteomes" id="UP000016860">
    <property type="component" value="Unassembled WGS sequence"/>
</dbReference>
<feature type="active site" evidence="5">
    <location>
        <position position="91"/>
    </location>
</feature>
<keyword evidence="1 4" id="KW-0808">Transferase</keyword>
<reference evidence="7 8" key="1">
    <citation type="journal article" date="2013" name="Genome Announc.">
        <title>Draft Genome Sequence of the Cellulolytic Bacterium Clostridium papyrosolvens C7 (ATCC 700395).</title>
        <authorList>
            <person name="Zepeda V."/>
            <person name="Dassa B."/>
            <person name="Borovok I."/>
            <person name="Lamed R."/>
            <person name="Bayer E.A."/>
            <person name="Cate J.H."/>
        </authorList>
    </citation>
    <scope>NUCLEOTIDE SEQUENCE [LARGE SCALE GENOMIC DNA]</scope>
    <source>
        <strain evidence="7 8">C7</strain>
    </source>
</reference>
<dbReference type="InterPro" id="IPR014043">
    <property type="entry name" value="Acyl_transferase_dom"/>
</dbReference>
<dbReference type="STRING" id="1330534.L323_07135"/>
<evidence type="ECO:0000313" key="7">
    <source>
        <dbReference type="EMBL" id="EPR12826.1"/>
    </source>
</evidence>
<dbReference type="EC" id="2.3.1.39" evidence="4"/>
<evidence type="ECO:0000256" key="2">
    <source>
        <dbReference type="ARBA" id="ARBA00023315"/>
    </source>
</evidence>
<dbReference type="InterPro" id="IPR016036">
    <property type="entry name" value="Malonyl_transacylase_ACP-bd"/>
</dbReference>
<dbReference type="AlphaFoldDB" id="U4R4A6"/>
<dbReference type="Gene3D" id="3.30.70.250">
    <property type="entry name" value="Malonyl-CoA ACP transacylase, ACP-binding"/>
    <property type="match status" value="1"/>
</dbReference>
<dbReference type="SUPFAM" id="SSF52151">
    <property type="entry name" value="FabD/lysophospholipase-like"/>
    <property type="match status" value="1"/>
</dbReference>
<dbReference type="Pfam" id="PF00698">
    <property type="entry name" value="Acyl_transf_1"/>
    <property type="match status" value="1"/>
</dbReference>
<evidence type="ECO:0000256" key="3">
    <source>
        <dbReference type="ARBA" id="ARBA00048462"/>
    </source>
</evidence>
<dbReference type="PANTHER" id="PTHR42681:SF1">
    <property type="entry name" value="MALONYL-COA-ACYL CARRIER PROTEIN TRANSACYLASE, MITOCHONDRIAL"/>
    <property type="match status" value="1"/>
</dbReference>
<sequence>MGKVAFLFPGQGAQYVGMGKEIADKYKCAGGIFDEATEALGFDVREMIFNSDDETLKITENTQPTIVTTSIACMQPLLEKGITPDFVAGLSLGEYAAHVAAGTISFKDAVSLVKKRGKYMQEAVPVGVGAMAAIIGLENNDVIECCKEASQIGIVEPANFNCPGQIVVAGETAAVEKAAELCKAKGAKRAMLLPVSAPFHCTLLKPAGEKLAVELDKVALNDIKIPVVTNVTGDAVTDKGMVKDLLIRQVSTSVLWERCIRTMLAEGVDTFVEIGPGKALSGFVKKIDKNVTVINVENLETLNKAFEVLA</sequence>
<dbReference type="InterPro" id="IPR050858">
    <property type="entry name" value="Mal-CoA-ACP_Trans/PKS_FabD"/>
</dbReference>
<comment type="caution">
    <text evidence="7">The sequence shown here is derived from an EMBL/GenBank/DDBJ whole genome shotgun (WGS) entry which is preliminary data.</text>
</comment>
<evidence type="ECO:0000313" key="8">
    <source>
        <dbReference type="Proteomes" id="UP000016860"/>
    </source>
</evidence>
<dbReference type="EMBL" id="ATAY01000023">
    <property type="protein sequence ID" value="EPR12826.1"/>
    <property type="molecule type" value="Genomic_DNA"/>
</dbReference>
<comment type="catalytic activity">
    <reaction evidence="3 4">
        <text>holo-[ACP] + malonyl-CoA = malonyl-[ACP] + CoA</text>
        <dbReference type="Rhea" id="RHEA:41792"/>
        <dbReference type="Rhea" id="RHEA-COMP:9623"/>
        <dbReference type="Rhea" id="RHEA-COMP:9685"/>
        <dbReference type="ChEBI" id="CHEBI:57287"/>
        <dbReference type="ChEBI" id="CHEBI:57384"/>
        <dbReference type="ChEBI" id="CHEBI:64479"/>
        <dbReference type="ChEBI" id="CHEBI:78449"/>
        <dbReference type="EC" id="2.3.1.39"/>
    </reaction>
</comment>
<dbReference type="FunFam" id="3.30.70.250:FF:000001">
    <property type="entry name" value="Malonyl CoA-acyl carrier protein transacylase"/>
    <property type="match status" value="1"/>
</dbReference>
<dbReference type="SUPFAM" id="SSF55048">
    <property type="entry name" value="Probable ACP-binding domain of malonyl-CoA ACP transacylase"/>
    <property type="match status" value="1"/>
</dbReference>
<proteinExistence type="inferred from homology"/>
<gene>
    <name evidence="7" type="ORF">L323_07135</name>
</gene>
<dbReference type="PANTHER" id="PTHR42681">
    <property type="entry name" value="MALONYL-COA-ACYL CARRIER PROTEIN TRANSACYLASE, MITOCHONDRIAL"/>
    <property type="match status" value="1"/>
</dbReference>
<evidence type="ECO:0000256" key="5">
    <source>
        <dbReference type="PIRSR" id="PIRSR000446-1"/>
    </source>
</evidence>
<name>U4R4A6_9FIRM</name>
<feature type="active site" evidence="5">
    <location>
        <position position="200"/>
    </location>
</feature>
<organism evidence="7 8">
    <name type="scientific">Ruminiclostridium papyrosolvens C7</name>
    <dbReference type="NCBI Taxonomy" id="1330534"/>
    <lineage>
        <taxon>Bacteria</taxon>
        <taxon>Bacillati</taxon>
        <taxon>Bacillota</taxon>
        <taxon>Clostridia</taxon>
        <taxon>Eubacteriales</taxon>
        <taxon>Oscillospiraceae</taxon>
        <taxon>Ruminiclostridium</taxon>
    </lineage>
</organism>
<dbReference type="InterPro" id="IPR001227">
    <property type="entry name" value="Ac_transferase_dom_sf"/>
</dbReference>
<accession>U4R4A6</accession>
<feature type="domain" description="Malonyl-CoA:ACP transacylase (MAT)" evidence="6">
    <location>
        <begin position="7"/>
        <end position="306"/>
    </location>
</feature>
<dbReference type="NCBIfam" id="TIGR00128">
    <property type="entry name" value="fabD"/>
    <property type="match status" value="1"/>
</dbReference>
<evidence type="ECO:0000256" key="4">
    <source>
        <dbReference type="PIRNR" id="PIRNR000446"/>
    </source>
</evidence>